<dbReference type="InterPro" id="IPR006311">
    <property type="entry name" value="TAT_signal"/>
</dbReference>
<keyword evidence="4" id="KW-1185">Reference proteome</keyword>
<dbReference type="PROSITE" id="PS51318">
    <property type="entry name" value="TAT"/>
    <property type="match status" value="1"/>
</dbReference>
<dbReference type="Gene3D" id="3.40.190.170">
    <property type="entry name" value="Bacterial extracellular solute-binding protein, family 7"/>
    <property type="match status" value="1"/>
</dbReference>
<dbReference type="RefSeq" id="WP_162844853.1">
    <property type="nucleotide sequence ID" value="NZ_OMKW01000001.1"/>
</dbReference>
<dbReference type="AlphaFoldDB" id="A0A2R8A747"/>
<feature type="chain" id="PRO_5015334463" evidence="2">
    <location>
        <begin position="27"/>
        <end position="295"/>
    </location>
</feature>
<accession>A0A2R8A747</accession>
<gene>
    <name evidence="3" type="primary">tsaT_2</name>
    <name evidence="3" type="ORF">POI8812_00357</name>
</gene>
<comment type="subcellular location">
    <subcellularLocation>
        <location evidence="1">Cell envelope</location>
    </subcellularLocation>
</comment>
<evidence type="ECO:0000313" key="3">
    <source>
        <dbReference type="EMBL" id="SPF28059.1"/>
    </source>
</evidence>
<feature type="signal peptide" evidence="2">
    <location>
        <begin position="1"/>
        <end position="26"/>
    </location>
</feature>
<evidence type="ECO:0000313" key="4">
    <source>
        <dbReference type="Proteomes" id="UP000244932"/>
    </source>
</evidence>
<evidence type="ECO:0000256" key="1">
    <source>
        <dbReference type="ARBA" id="ARBA00004196"/>
    </source>
</evidence>
<protein>
    <submittedName>
        <fullName evidence="3">Outer membrane transporter protein TsaT</fullName>
    </submittedName>
</protein>
<dbReference type="GO" id="GO:0030313">
    <property type="term" value="C:cell envelope"/>
    <property type="evidence" value="ECO:0007669"/>
    <property type="project" value="UniProtKB-SubCell"/>
</dbReference>
<sequence length="295" mass="32395">MLGRRAFLAGSTAAGAMLAAPSLVTASEQVLRCGCWTPGNHVVVRDILEPYFEIVADVTNGRVQMVLEDDPERDPGPQYDKIRSGHFDVSFSQHGFSGMDRFTRARIGQLPFLGDSYGTSIVFDDIYRNELNAVEEHAEVELLGLFTHGPGALFLKNRVLRQRSDLEGLTITSPGGHVDSLLAELGTEIRHLPPRDITCAFARDELHGATFAMHSVPGFGFADRDFHATTFPGGLFNSTWFIAMNKERFAELSDRDQRAVSEISREVVGPLAGKAFDDADHRATLGCIQLGMTIE</sequence>
<evidence type="ECO:0000256" key="2">
    <source>
        <dbReference type="SAM" id="SignalP"/>
    </source>
</evidence>
<dbReference type="EMBL" id="OMKW01000001">
    <property type="protein sequence ID" value="SPF28059.1"/>
    <property type="molecule type" value="Genomic_DNA"/>
</dbReference>
<dbReference type="Proteomes" id="UP000244932">
    <property type="component" value="Unassembled WGS sequence"/>
</dbReference>
<proteinExistence type="predicted"/>
<reference evidence="3 4" key="1">
    <citation type="submission" date="2018-03" db="EMBL/GenBank/DDBJ databases">
        <authorList>
            <person name="Keele B.F."/>
        </authorList>
    </citation>
    <scope>NUCLEOTIDE SEQUENCE [LARGE SCALE GENOMIC DNA]</scope>
    <source>
        <strain evidence="3 4">CeCT 8812</strain>
    </source>
</reference>
<name>A0A2R8A747_9RHOB</name>
<dbReference type="InterPro" id="IPR038404">
    <property type="entry name" value="TRAP_DctP_sf"/>
</dbReference>
<organism evidence="3 4">
    <name type="scientific">Pontivivens insulae</name>
    <dbReference type="NCBI Taxonomy" id="1639689"/>
    <lineage>
        <taxon>Bacteria</taxon>
        <taxon>Pseudomonadati</taxon>
        <taxon>Pseudomonadota</taxon>
        <taxon>Alphaproteobacteria</taxon>
        <taxon>Rhodobacterales</taxon>
        <taxon>Paracoccaceae</taxon>
        <taxon>Pontivivens</taxon>
    </lineage>
</organism>
<keyword evidence="2" id="KW-0732">Signal</keyword>